<keyword evidence="4" id="KW-1185">Reference proteome</keyword>
<dbReference type="PROSITE" id="PS50060">
    <property type="entry name" value="MAM_2"/>
    <property type="match status" value="9"/>
</dbReference>
<proteinExistence type="predicted"/>
<feature type="domain" description="MAM" evidence="2">
    <location>
        <begin position="1163"/>
        <end position="1342"/>
    </location>
</feature>
<gene>
    <name evidence="3" type="ORF">DGYR_LOCUS8154</name>
</gene>
<dbReference type="InterPro" id="IPR051560">
    <property type="entry name" value="MAM_domain-containing"/>
</dbReference>
<dbReference type="SMART" id="SM00137">
    <property type="entry name" value="MAM"/>
    <property type="match status" value="9"/>
</dbReference>
<dbReference type="PANTHER" id="PTHR23282:SF101">
    <property type="entry name" value="MAM DOMAIN-CONTAINING PROTEIN"/>
    <property type="match status" value="1"/>
</dbReference>
<dbReference type="GO" id="GO:0016020">
    <property type="term" value="C:membrane"/>
    <property type="evidence" value="ECO:0007669"/>
    <property type="project" value="InterPro"/>
</dbReference>
<evidence type="ECO:0000256" key="1">
    <source>
        <dbReference type="SAM" id="SignalP"/>
    </source>
</evidence>
<dbReference type="Proteomes" id="UP000549394">
    <property type="component" value="Unassembled WGS sequence"/>
</dbReference>
<feature type="domain" description="MAM" evidence="2">
    <location>
        <begin position="680"/>
        <end position="836"/>
    </location>
</feature>
<dbReference type="InterPro" id="IPR013320">
    <property type="entry name" value="ConA-like_dom_sf"/>
</dbReference>
<dbReference type="OrthoDB" id="412155at2759"/>
<feature type="domain" description="MAM" evidence="2">
    <location>
        <begin position="1349"/>
        <end position="1510"/>
    </location>
</feature>
<feature type="domain" description="MAM" evidence="2">
    <location>
        <begin position="199"/>
        <end position="355"/>
    </location>
</feature>
<feature type="domain" description="MAM" evidence="2">
    <location>
        <begin position="1006"/>
        <end position="1160"/>
    </location>
</feature>
<organism evidence="3 4">
    <name type="scientific">Dimorphilus gyrociliatus</name>
    <dbReference type="NCBI Taxonomy" id="2664684"/>
    <lineage>
        <taxon>Eukaryota</taxon>
        <taxon>Metazoa</taxon>
        <taxon>Spiralia</taxon>
        <taxon>Lophotrochozoa</taxon>
        <taxon>Annelida</taxon>
        <taxon>Polychaeta</taxon>
        <taxon>Polychaeta incertae sedis</taxon>
        <taxon>Dinophilidae</taxon>
        <taxon>Dimorphilus</taxon>
    </lineage>
</organism>
<dbReference type="Pfam" id="PF00629">
    <property type="entry name" value="MAM"/>
    <property type="match status" value="9"/>
</dbReference>
<reference evidence="3 4" key="1">
    <citation type="submission" date="2020-08" db="EMBL/GenBank/DDBJ databases">
        <authorList>
            <person name="Hejnol A."/>
        </authorList>
    </citation>
    <scope>NUCLEOTIDE SEQUENCE [LARGE SCALE GENOMIC DNA]</scope>
</reference>
<feature type="domain" description="MAM" evidence="2">
    <location>
        <begin position="24"/>
        <end position="191"/>
    </location>
</feature>
<dbReference type="SUPFAM" id="SSF49899">
    <property type="entry name" value="Concanavalin A-like lectins/glucanases"/>
    <property type="match status" value="9"/>
</dbReference>
<dbReference type="PRINTS" id="PR00020">
    <property type="entry name" value="MAMDOMAIN"/>
</dbReference>
<feature type="domain" description="MAM" evidence="2">
    <location>
        <begin position="847"/>
        <end position="999"/>
    </location>
</feature>
<feature type="chain" id="PRO_5029743270" evidence="1">
    <location>
        <begin position="20"/>
        <end position="1510"/>
    </location>
</feature>
<dbReference type="CDD" id="cd06263">
    <property type="entry name" value="MAM"/>
    <property type="match status" value="9"/>
</dbReference>
<name>A0A7I8VUH8_9ANNE</name>
<dbReference type="EMBL" id="CAJFCJ010000011">
    <property type="protein sequence ID" value="CAD5119990.1"/>
    <property type="molecule type" value="Genomic_DNA"/>
</dbReference>
<evidence type="ECO:0000259" key="2">
    <source>
        <dbReference type="PROSITE" id="PS50060"/>
    </source>
</evidence>
<evidence type="ECO:0000313" key="3">
    <source>
        <dbReference type="EMBL" id="CAD5119990.1"/>
    </source>
</evidence>
<dbReference type="InterPro" id="IPR000998">
    <property type="entry name" value="MAM_dom"/>
</dbReference>
<evidence type="ECO:0000313" key="4">
    <source>
        <dbReference type="Proteomes" id="UP000549394"/>
    </source>
</evidence>
<protein>
    <submittedName>
        <fullName evidence="3">DgyrCDS8574</fullName>
    </submittedName>
</protein>
<dbReference type="PANTHER" id="PTHR23282">
    <property type="entry name" value="APICAL ENDOSOMAL GLYCOPROTEIN PRECURSOR"/>
    <property type="match status" value="1"/>
</dbReference>
<feature type="signal peptide" evidence="1">
    <location>
        <begin position="1"/>
        <end position="19"/>
    </location>
</feature>
<accession>A0A7I8VUH8</accession>
<feature type="domain" description="MAM" evidence="2">
    <location>
        <begin position="518"/>
        <end position="675"/>
    </location>
</feature>
<sequence>MKIMLNFVLVLINVPNVYLQDLLFTCDFESTFCNMVQDMTDATNSLFESGSFDWQRYTGKTPTSNTGPTTGDNQSKYYIYIETSDPQRSNDAARIFLPTLPFQEEICLEFSYHMNGSDMGTLNIITQAAIGRDSPKDIVWTRSGTQGNEWKEEKISVNGRRRIGFEGIKGPDFRSDIAIDNIKVSSGSCFQAPSISLPFTCNFEQNFCGMTARKTEIAPLNWLRWIGSTPTAATGPSAAESGQWYTFVEADGTRSGDKAIIETPLIARSSDVCIEFYYHMYGANQGSFLVYVQSKTQNRPIWQETGNKDNIWQIVRVPTTLSVSDKIGFVATVGNGRFSDIAMDSLRITNGACQTSGSSIPWSCNFENDLCSFNTFERNDYWRRHTGPTFTPNTGPSFAKGGRYFMYFEANSGPDRAGMQSPSFSYTGPVCANFYYHAYGANVGELTLWTQNRGPNDPWWKIVGNQGNIWINAQVQISLSGNDRVGLIARRGNGDQSDFAIDDFYLEPRECPSIALPWSCDVENGWCQLKNKIHSGVDQFDWTRTNKVSSIANTGPTRAQSGAWYLYVQADGRSAGDNALLETPVFNFVTSVCLSFHYNLNGVNVGSLVVYTRSQGSNNPSWESHGNQGNVWKKKSLTLVLASMDTIIFKAVMGNGIFGDIAIDNLNIRAGSCQNSQLPLLCGFETIGLCGMLQLKNDDFDWLRSTGSSPATNSGPQRAFAGNWYLLADSRARKAGDRANLETPIINHIGDICLSFYYMMYGSTVGHLTIYTEKRASGAYWWSKHGDQGNVWRPAQIDIRIEAQNDKILFDASANEGPSGDIAIDDLRIEQGRCLDNDNSGGSGLPFQCSFENTDLCGLVQSTSDDQNWIRISGPTPTSETGPDRSSDGQFYIYFRASAVNTNSARAIISTMPIRYSGDICIRMDYHMFGINMGQLFVSNNLQNLWSSTGDQGNSWRQANIESRISSGNSIRFTAVKGNGIFGDIAIDRLSITAGSCTTNTVRLPFQCTFEFDLCQMVQSKADNGDWQRINGPTPSDATGPDKAHSGNWYIFLNSRMFSFNDRIKIHTPAIDYDGAICLSFYYYMYGRDVKRLFVYGTAAGEMKPIFDRTNEQPRSWQSVEVDYAIKRDEQLVFVAERGSGIQSDIAVDSILINPNSCSGDRFSCDAENVGVSTSSQCYLSQIHTDDLQWLKGTGKTPSGKLFDRKINNVPIPVTGPTRAQQGSSYLYIEASKAGDGQVARLKLDGQVINSGGARCLRFWYCMNGYHINSLRVFQSDSITNFQRIQRWEISGDQKNLWKEAAVDLTLPSSGGNVEFEAATSGHYSGDIAIDNVIFTFGPCQASSTVTLWECKFEIGGNIATFCRMEQDKRDAFDWSLLSGETPSKMTGPNRAYNGEYYIFIEASKPRRRGDMAKILLPQLNTGGRGCLQFKYHMYGFHINELNVFTRIGSQDTIIWKKVGQQGNRWIGDQVNIETMSPNIRIGFTGIRGGEYSGDIALDDIQLLPGTCPT</sequence>
<dbReference type="Gene3D" id="2.60.120.200">
    <property type="match status" value="9"/>
</dbReference>
<feature type="domain" description="MAM" evidence="2">
    <location>
        <begin position="362"/>
        <end position="513"/>
    </location>
</feature>
<keyword evidence="1" id="KW-0732">Signal</keyword>
<comment type="caution">
    <text evidence="3">The sequence shown here is derived from an EMBL/GenBank/DDBJ whole genome shotgun (WGS) entry which is preliminary data.</text>
</comment>